<dbReference type="EMBL" id="JAGHQM010000416">
    <property type="protein sequence ID" value="KAH0562083.1"/>
    <property type="molecule type" value="Genomic_DNA"/>
</dbReference>
<organism evidence="3 4">
    <name type="scientific">Trichoglossum hirsutum</name>
    <dbReference type="NCBI Taxonomy" id="265104"/>
    <lineage>
        <taxon>Eukaryota</taxon>
        <taxon>Fungi</taxon>
        <taxon>Dikarya</taxon>
        <taxon>Ascomycota</taxon>
        <taxon>Pezizomycotina</taxon>
        <taxon>Geoglossomycetes</taxon>
        <taxon>Geoglossales</taxon>
        <taxon>Geoglossaceae</taxon>
        <taxon>Trichoglossum</taxon>
    </lineage>
</organism>
<reference evidence="3" key="1">
    <citation type="submission" date="2021-03" db="EMBL/GenBank/DDBJ databases">
        <title>Comparative genomics and phylogenomic investigation of the class Geoglossomycetes provide insights into ecological specialization and systematics.</title>
        <authorList>
            <person name="Melie T."/>
            <person name="Pirro S."/>
            <person name="Miller A.N."/>
            <person name="Quandt A."/>
        </authorList>
    </citation>
    <scope>NUCLEOTIDE SEQUENCE</scope>
    <source>
        <strain evidence="3">CAQ_001_2017</strain>
    </source>
</reference>
<comment type="caution">
    <text evidence="3">The sequence shown here is derived from an EMBL/GenBank/DDBJ whole genome shotgun (WGS) entry which is preliminary data.</text>
</comment>
<protein>
    <recommendedName>
        <fullName evidence="2">JmjC domain-containing protein</fullName>
    </recommendedName>
</protein>
<name>A0A9P8RQZ0_9PEZI</name>
<evidence type="ECO:0000259" key="2">
    <source>
        <dbReference type="PROSITE" id="PS51184"/>
    </source>
</evidence>
<feature type="region of interest" description="Disordered" evidence="1">
    <location>
        <begin position="605"/>
        <end position="630"/>
    </location>
</feature>
<dbReference type="PROSITE" id="PS51184">
    <property type="entry name" value="JMJC"/>
    <property type="match status" value="1"/>
</dbReference>
<dbReference type="Pfam" id="PF12013">
    <property type="entry name" value="OrsD"/>
    <property type="match status" value="1"/>
</dbReference>
<feature type="non-terminal residue" evidence="3">
    <location>
        <position position="630"/>
    </location>
</feature>
<gene>
    <name evidence="3" type="ORF">GP486_003223</name>
</gene>
<sequence length="630" mass="71432">QNLKHNLCAKGMPQRVKFRGPNFKGQISRVKFRGPNFEGRIPRFDFYTSFLEFHKIFEFYIRMDNLKHFANYGFLACTKCRHGVPPENLDSHLSVHGLKKKMRNEIISKVSSNLRNPRDVSLPEYGVAEFPELQDAVPGFYCLKCKYTTESEQQITLHCKPWKPCAGVQHQNVFVQHIFKRVNNKKHFVVTPNKSKEGPQQGRQGDYDHSVIESFQEISPDRTSALCVDLASSAGPGELEQGSIGHDASSIEPLYADSPRSISRGPGLPFSGKKDQVTGIITYEPTNDEFRDFGKFMEKIIEVSERDTDHPGVSHVKVPWQGQVIRYSSIAFVRKSKDKVRCDFQSRENVLERTDGGVFVISNKRKDIFTAQWEKERTTATNNNGEFIDEKTMVALLNEGKYRTVYMNGIDAEKILRSLNMDQVGLSHLTGNELTGAGIKGMSTTYLHNGALGSITPLHVEDFNTESRNYMINGPGKWWLVINPKDQSKLEDALGDVLGVTSRSCDQFIRHKNLFVTPQYLDGIGIRYCTFSHFPQYMVIVHRGAYHQIFNQGNTTAISDNFARPDVNYCVWPGGVSSKEYIPCRLDTCGEGNLVLTHPIRPVGEVNETTRKRSAPDDSTSSRRRKRVWG</sequence>
<dbReference type="Proteomes" id="UP000750711">
    <property type="component" value="Unassembled WGS sequence"/>
</dbReference>
<dbReference type="InterPro" id="IPR003347">
    <property type="entry name" value="JmjC_dom"/>
</dbReference>
<dbReference type="Pfam" id="PF02373">
    <property type="entry name" value="JmjC"/>
    <property type="match status" value="1"/>
</dbReference>
<dbReference type="InterPro" id="IPR022698">
    <property type="entry name" value="OrsD"/>
</dbReference>
<dbReference type="GO" id="GO:0000785">
    <property type="term" value="C:chromatin"/>
    <property type="evidence" value="ECO:0007669"/>
    <property type="project" value="TreeGrafter"/>
</dbReference>
<keyword evidence="4" id="KW-1185">Reference proteome</keyword>
<dbReference type="PANTHER" id="PTHR10694">
    <property type="entry name" value="LYSINE-SPECIFIC DEMETHYLASE"/>
    <property type="match status" value="1"/>
</dbReference>
<dbReference type="GO" id="GO:0032452">
    <property type="term" value="F:histone demethylase activity"/>
    <property type="evidence" value="ECO:0007669"/>
    <property type="project" value="TreeGrafter"/>
</dbReference>
<dbReference type="Gene3D" id="2.60.120.650">
    <property type="entry name" value="Cupin"/>
    <property type="match status" value="1"/>
</dbReference>
<dbReference type="SUPFAM" id="SSF51197">
    <property type="entry name" value="Clavaminate synthase-like"/>
    <property type="match status" value="1"/>
</dbReference>
<dbReference type="GO" id="GO:0010468">
    <property type="term" value="P:regulation of gene expression"/>
    <property type="evidence" value="ECO:0007669"/>
    <property type="project" value="TreeGrafter"/>
</dbReference>
<proteinExistence type="predicted"/>
<dbReference type="AlphaFoldDB" id="A0A9P8RQZ0"/>
<evidence type="ECO:0000256" key="1">
    <source>
        <dbReference type="SAM" id="MobiDB-lite"/>
    </source>
</evidence>
<dbReference type="SMART" id="SM00558">
    <property type="entry name" value="JmjC"/>
    <property type="match status" value="1"/>
</dbReference>
<dbReference type="GO" id="GO:0005634">
    <property type="term" value="C:nucleus"/>
    <property type="evidence" value="ECO:0007669"/>
    <property type="project" value="TreeGrafter"/>
</dbReference>
<evidence type="ECO:0000313" key="4">
    <source>
        <dbReference type="Proteomes" id="UP000750711"/>
    </source>
</evidence>
<evidence type="ECO:0000313" key="3">
    <source>
        <dbReference type="EMBL" id="KAH0562083.1"/>
    </source>
</evidence>
<accession>A0A9P8RQZ0</accession>
<feature type="domain" description="JmjC" evidence="2">
    <location>
        <begin position="402"/>
        <end position="579"/>
    </location>
</feature>